<accession>Q2SLI7</accession>
<evidence type="ECO:0000256" key="1">
    <source>
        <dbReference type="SAM" id="SignalP"/>
    </source>
</evidence>
<dbReference type="RefSeq" id="WP_011395559.1">
    <property type="nucleotide sequence ID" value="NC_007645.1"/>
</dbReference>
<dbReference type="Proteomes" id="UP000000238">
    <property type="component" value="Chromosome"/>
</dbReference>
<dbReference type="KEGG" id="hch:HCH_01631"/>
<name>Q2SLI7_HAHCH</name>
<dbReference type="eggNOG" id="ENOG5033GC6">
    <property type="taxonomic scope" value="Bacteria"/>
</dbReference>
<feature type="signal peptide" evidence="1">
    <location>
        <begin position="1"/>
        <end position="26"/>
    </location>
</feature>
<feature type="chain" id="PRO_5004215633" evidence="1">
    <location>
        <begin position="27"/>
        <end position="313"/>
    </location>
</feature>
<reference evidence="2 3" key="1">
    <citation type="journal article" date="2005" name="Nucleic Acids Res.">
        <title>Genomic blueprint of Hahella chejuensis, a marine microbe producing an algicidal agent.</title>
        <authorList>
            <person name="Jeong H."/>
            <person name="Yim J.H."/>
            <person name="Lee C."/>
            <person name="Choi S.-H."/>
            <person name="Park Y.K."/>
            <person name="Yoon S.H."/>
            <person name="Hur C.-G."/>
            <person name="Kang H.-Y."/>
            <person name="Kim D."/>
            <person name="Lee H.H."/>
            <person name="Park K.H."/>
            <person name="Park S.-H."/>
            <person name="Park H.-S."/>
            <person name="Lee H.K."/>
            <person name="Oh T.K."/>
            <person name="Kim J.F."/>
        </authorList>
    </citation>
    <scope>NUCLEOTIDE SEQUENCE [LARGE SCALE GENOMIC DNA]</scope>
    <source>
        <strain evidence="2 3">KCTC 2396</strain>
    </source>
</reference>
<keyword evidence="1" id="KW-0732">Signal</keyword>
<dbReference type="EMBL" id="CP000155">
    <property type="protein sequence ID" value="ABC28487.1"/>
    <property type="molecule type" value="Genomic_DNA"/>
</dbReference>
<dbReference type="AlphaFoldDB" id="Q2SLI7"/>
<sequence length="313" mass="33083">MSGVTAKSLLVAMGLYCSLCATSAMAVEVQQNQLYEGGTLIESGSLGLSFKIPDGWQGAWPAGSELFVLESQALKANIFVYIDQSGEQALMQQMAQPVPLDASVILYPKSAPQKRNGRLTADYSIGNMPNMEGRISAVTGKGSTSVALIAVADQSTAAQVWKVAETVASSVKFSAPKPLAQGGGDGGWSTYMRGRHIVRYYSGSGYHEEEHIWLCSNGEFYRSGNSGGYGGGASGATGTQGAGKWEAQGSLNAQGMLILQYGPGYSMHGSTPGFDWSESGPGGERVTFTLALANNKLYLDGTQWLRDGNNRCQ</sequence>
<dbReference type="OrthoDB" id="6191622at2"/>
<keyword evidence="3" id="KW-1185">Reference proteome</keyword>
<gene>
    <name evidence="2" type="ordered locus">HCH_01631</name>
</gene>
<organism evidence="2 3">
    <name type="scientific">Hahella chejuensis (strain KCTC 2396)</name>
    <dbReference type="NCBI Taxonomy" id="349521"/>
    <lineage>
        <taxon>Bacteria</taxon>
        <taxon>Pseudomonadati</taxon>
        <taxon>Pseudomonadota</taxon>
        <taxon>Gammaproteobacteria</taxon>
        <taxon>Oceanospirillales</taxon>
        <taxon>Hahellaceae</taxon>
        <taxon>Hahella</taxon>
    </lineage>
</organism>
<proteinExistence type="predicted"/>
<dbReference type="HOGENOM" id="CLU_887863_0_0_6"/>
<evidence type="ECO:0000313" key="3">
    <source>
        <dbReference type="Proteomes" id="UP000000238"/>
    </source>
</evidence>
<evidence type="ECO:0000313" key="2">
    <source>
        <dbReference type="EMBL" id="ABC28487.1"/>
    </source>
</evidence>
<protein>
    <submittedName>
        <fullName evidence="2">Uncharacterized protein</fullName>
    </submittedName>
</protein>